<dbReference type="PANTHER" id="PTHR47524">
    <property type="entry name" value="20S RRNA ACCUMULATION PROTEIN 4"/>
    <property type="match status" value="1"/>
</dbReference>
<dbReference type="InterPro" id="IPR007320">
    <property type="entry name" value="PDCD2_C"/>
</dbReference>
<dbReference type="AlphaFoldDB" id="A0A6C1EH78"/>
<reference evidence="3 4" key="1">
    <citation type="journal article" date="2019" name="BMC Genomics">
        <title>Chromosome level assembly and comparative genome analysis confirm lager-brewing yeasts originated from a single hybridization.</title>
        <authorList>
            <person name="Salazar A.N."/>
            <person name="Gorter de Vries A.R."/>
            <person name="van den Broek M."/>
            <person name="Brouwers N."/>
            <person name="de la Torre Cortes P."/>
            <person name="Kuijpers N.G.A."/>
            <person name="Daran J.G."/>
            <person name="Abeel T."/>
        </authorList>
    </citation>
    <scope>NUCLEOTIDE SEQUENCE [LARGE SCALE GENOMIC DNA]</scope>
    <source>
        <strain evidence="3 4">CBS 1483</strain>
    </source>
</reference>
<evidence type="ECO:0000259" key="2">
    <source>
        <dbReference type="Pfam" id="PF04194"/>
    </source>
</evidence>
<evidence type="ECO:0000313" key="3">
    <source>
        <dbReference type="EMBL" id="QID87964.1"/>
    </source>
</evidence>
<protein>
    <submittedName>
        <fullName evidence="3">20S rRNA accumulation protein</fullName>
    </submittedName>
</protein>
<feature type="compositionally biased region" description="Polar residues" evidence="1">
    <location>
        <begin position="163"/>
        <end position="199"/>
    </location>
</feature>
<feature type="domain" description="Programmed cell death protein 2 C-terminal" evidence="2">
    <location>
        <begin position="297"/>
        <end position="406"/>
    </location>
</feature>
<dbReference type="OrthoDB" id="443682at2759"/>
<dbReference type="EMBL" id="CP049012">
    <property type="protein sequence ID" value="QID87964.1"/>
    <property type="molecule type" value="Genomic_DNA"/>
</dbReference>
<dbReference type="GO" id="GO:0030490">
    <property type="term" value="P:maturation of SSU-rRNA"/>
    <property type="evidence" value="ECO:0007669"/>
    <property type="project" value="TreeGrafter"/>
</dbReference>
<keyword evidence="4" id="KW-1185">Reference proteome</keyword>
<organism evidence="3 4">
    <name type="scientific">Saccharomyces pastorianus</name>
    <name type="common">Lager yeast</name>
    <name type="synonym">Saccharomyces cerevisiae x Saccharomyces eubayanus</name>
    <dbReference type="NCBI Taxonomy" id="27292"/>
    <lineage>
        <taxon>Eukaryota</taxon>
        <taxon>Fungi</taxon>
        <taxon>Dikarya</taxon>
        <taxon>Ascomycota</taxon>
        <taxon>Saccharomycotina</taxon>
        <taxon>Saccharomycetes</taxon>
        <taxon>Saccharomycetales</taxon>
        <taxon>Saccharomycetaceae</taxon>
        <taxon>Saccharomyces</taxon>
    </lineage>
</organism>
<dbReference type="Proteomes" id="UP000501346">
    <property type="component" value="Chromosome SeXV-SeVIII"/>
</dbReference>
<evidence type="ECO:0000256" key="1">
    <source>
        <dbReference type="SAM" id="MobiDB-lite"/>
    </source>
</evidence>
<proteinExistence type="predicted"/>
<sequence>MSKIEELPPSDIEDESYSSKPGDVFLAVVDTPVKETDEILIEDSFIGGEPKWLHPDSQPPVELLKCGTCKSADNMKLLLQAFSPLDDEQMSTIQQRVGVNNMNYVNPQDDRVLYVFLCTKCQRKGNSVRCIRGVKKNKNDDKLSEKMASASLGKNFLNNPFDITNNSDSTPNAFSGNPFENPSTATNPFGVDSTKSGISQKEGGNKEEESAKASAKAARKLHDSQKDKEYDQTRCFKSYLLYVEEETFKNKKPAHLQLPKNLKIDQEALDLTGDEDLEKDPIKLDPRTEKLCKFLDDDVFQKFQEVVGYNPLQVLRYDLGGRPLLYAETKIDILSTLPRPGYNPSSQRIFEMQLMPKMIFDLEETVSVENGMEWGTILVFTDVENYIPKFDEHGVGYVEECVKVQWESRT</sequence>
<accession>A0A6C1EH78</accession>
<feature type="region of interest" description="Disordered" evidence="1">
    <location>
        <begin position="163"/>
        <end position="225"/>
    </location>
</feature>
<gene>
    <name evidence="3" type="primary">TSR4_2</name>
    <name evidence="3" type="ORF">GRS66_010661</name>
</gene>
<dbReference type="GO" id="GO:0005737">
    <property type="term" value="C:cytoplasm"/>
    <property type="evidence" value="ECO:0007669"/>
    <property type="project" value="InterPro"/>
</dbReference>
<dbReference type="PANTHER" id="PTHR47524:SF1">
    <property type="entry name" value="20S RRNA ACCUMULATION PROTEIN 4"/>
    <property type="match status" value="1"/>
</dbReference>
<name>A0A6C1EH78_SACPS</name>
<dbReference type="Pfam" id="PF04194">
    <property type="entry name" value="PDCD2_C"/>
    <property type="match status" value="1"/>
</dbReference>
<evidence type="ECO:0000313" key="4">
    <source>
        <dbReference type="Proteomes" id="UP000501346"/>
    </source>
</evidence>